<dbReference type="SUPFAM" id="SSF46785">
    <property type="entry name" value="Winged helix' DNA-binding domain"/>
    <property type="match status" value="1"/>
</dbReference>
<dbReference type="Pfam" id="PF09339">
    <property type="entry name" value="HTH_IclR"/>
    <property type="match status" value="1"/>
</dbReference>
<keyword evidence="7" id="KW-1185">Reference proteome</keyword>
<reference evidence="6 7" key="1">
    <citation type="submission" date="2016-10" db="EMBL/GenBank/DDBJ databases">
        <title>The Draft Genome Sequence of the Potato Rhizosphere Bacteria Ochrobactrum sp. IPA7.2.</title>
        <authorList>
            <person name="Gogoleva N.E."/>
            <person name="Khlopko Y.A."/>
            <person name="Burygin G.L."/>
            <person name="Plotnikov A.O."/>
        </authorList>
    </citation>
    <scope>NUCLEOTIDE SEQUENCE [LARGE SCALE GENOMIC DNA]</scope>
    <source>
        <strain evidence="6 7">IPA7.2</strain>
    </source>
</reference>
<evidence type="ECO:0000313" key="7">
    <source>
        <dbReference type="Proteomes" id="UP000182985"/>
    </source>
</evidence>
<dbReference type="Proteomes" id="UP000182985">
    <property type="component" value="Unassembled WGS sequence"/>
</dbReference>
<dbReference type="SUPFAM" id="SSF55781">
    <property type="entry name" value="GAF domain-like"/>
    <property type="match status" value="1"/>
</dbReference>
<evidence type="ECO:0000259" key="4">
    <source>
        <dbReference type="PROSITE" id="PS51077"/>
    </source>
</evidence>
<keyword evidence="1" id="KW-0805">Transcription regulation</keyword>
<evidence type="ECO:0000313" key="6">
    <source>
        <dbReference type="EMBL" id="OIS91672.1"/>
    </source>
</evidence>
<evidence type="ECO:0000256" key="1">
    <source>
        <dbReference type="ARBA" id="ARBA00023015"/>
    </source>
</evidence>
<dbReference type="InterPro" id="IPR014757">
    <property type="entry name" value="Tscrpt_reg_IclR_C"/>
</dbReference>
<dbReference type="Gene3D" id="1.10.10.10">
    <property type="entry name" value="Winged helix-like DNA-binding domain superfamily/Winged helix DNA-binding domain"/>
    <property type="match status" value="1"/>
</dbReference>
<evidence type="ECO:0000259" key="5">
    <source>
        <dbReference type="PROSITE" id="PS51078"/>
    </source>
</evidence>
<dbReference type="RefSeq" id="WP_071633331.1">
    <property type="nucleotide sequence ID" value="NZ_MOEC01000025.1"/>
</dbReference>
<accession>A0A1J6I9J5</accession>
<organism evidence="6 7">
    <name type="scientific">Brucella cytisi</name>
    <dbReference type="NCBI Taxonomy" id="407152"/>
    <lineage>
        <taxon>Bacteria</taxon>
        <taxon>Pseudomonadati</taxon>
        <taxon>Pseudomonadota</taxon>
        <taxon>Alphaproteobacteria</taxon>
        <taxon>Hyphomicrobiales</taxon>
        <taxon>Brucellaceae</taxon>
        <taxon>Brucella/Ochrobactrum group</taxon>
        <taxon>Brucella</taxon>
    </lineage>
</organism>
<dbReference type="InterPro" id="IPR050707">
    <property type="entry name" value="HTH_MetabolicPath_Reg"/>
</dbReference>
<dbReference type="Gene3D" id="3.30.450.40">
    <property type="match status" value="1"/>
</dbReference>
<proteinExistence type="predicted"/>
<dbReference type="InterPro" id="IPR036390">
    <property type="entry name" value="WH_DNA-bd_sf"/>
</dbReference>
<evidence type="ECO:0008006" key="8">
    <source>
        <dbReference type="Google" id="ProtNLM"/>
    </source>
</evidence>
<dbReference type="GO" id="GO:0045892">
    <property type="term" value="P:negative regulation of DNA-templated transcription"/>
    <property type="evidence" value="ECO:0007669"/>
    <property type="project" value="TreeGrafter"/>
</dbReference>
<name>A0A1J6I9J5_9HYPH</name>
<dbReference type="PANTHER" id="PTHR30136:SF35">
    <property type="entry name" value="HTH-TYPE TRANSCRIPTIONAL REGULATOR RV1719"/>
    <property type="match status" value="1"/>
</dbReference>
<evidence type="ECO:0000256" key="2">
    <source>
        <dbReference type="ARBA" id="ARBA00023125"/>
    </source>
</evidence>
<sequence length="254" mass="27468">MTILAAAADVLRCFSSTRHDVSVTDLVNLLGMPKSNASRLLRTMRDEGFLEMVGDTKRYRPSLLISQVGQLYRYAASIVDHADNAVSKVTQLVGHTGYVSVRRGQDVIGVTAHPGTHALRVFTTIGDRIPAFASSTGRVLLARLSDLEVQELYKDGFVPPSATSPQTIPDLLARLADTRRQGYAESIDEAVRGVRAISVAVGDPRTGDEAALCISFPDAIVSSEERQVIIRHLSEGAEQIAALVKDTKFIPVAK</sequence>
<dbReference type="Pfam" id="PF01614">
    <property type="entry name" value="IclR_C"/>
    <property type="match status" value="1"/>
</dbReference>
<dbReference type="SMART" id="SM00346">
    <property type="entry name" value="HTH_ICLR"/>
    <property type="match status" value="1"/>
</dbReference>
<evidence type="ECO:0000256" key="3">
    <source>
        <dbReference type="ARBA" id="ARBA00023163"/>
    </source>
</evidence>
<dbReference type="InterPro" id="IPR005471">
    <property type="entry name" value="Tscrpt_reg_IclR_N"/>
</dbReference>
<dbReference type="EMBL" id="MOEC01000025">
    <property type="protein sequence ID" value="OIS91672.1"/>
    <property type="molecule type" value="Genomic_DNA"/>
</dbReference>
<feature type="domain" description="IclR-ED" evidence="5">
    <location>
        <begin position="64"/>
        <end position="246"/>
    </location>
</feature>
<dbReference type="PANTHER" id="PTHR30136">
    <property type="entry name" value="HELIX-TURN-HELIX TRANSCRIPTIONAL REGULATOR, ICLR FAMILY"/>
    <property type="match status" value="1"/>
</dbReference>
<dbReference type="AlphaFoldDB" id="A0A1J6I9J5"/>
<feature type="domain" description="HTH iclR-type" evidence="4">
    <location>
        <begin position="1"/>
        <end position="63"/>
    </location>
</feature>
<keyword evidence="3" id="KW-0804">Transcription</keyword>
<dbReference type="PROSITE" id="PS51078">
    <property type="entry name" value="ICLR_ED"/>
    <property type="match status" value="1"/>
</dbReference>
<keyword evidence="2" id="KW-0238">DNA-binding</keyword>
<dbReference type="GO" id="GO:0003700">
    <property type="term" value="F:DNA-binding transcription factor activity"/>
    <property type="evidence" value="ECO:0007669"/>
    <property type="project" value="TreeGrafter"/>
</dbReference>
<dbReference type="GO" id="GO:0003677">
    <property type="term" value="F:DNA binding"/>
    <property type="evidence" value="ECO:0007669"/>
    <property type="project" value="UniProtKB-KW"/>
</dbReference>
<protein>
    <recommendedName>
        <fullName evidence="8">IclR family transcriptional regulator</fullName>
    </recommendedName>
</protein>
<dbReference type="InterPro" id="IPR036388">
    <property type="entry name" value="WH-like_DNA-bd_sf"/>
</dbReference>
<comment type="caution">
    <text evidence="6">The sequence shown here is derived from an EMBL/GenBank/DDBJ whole genome shotgun (WGS) entry which is preliminary data.</text>
</comment>
<gene>
    <name evidence="6" type="ORF">BLA27_20465</name>
</gene>
<dbReference type="InterPro" id="IPR029016">
    <property type="entry name" value="GAF-like_dom_sf"/>
</dbReference>
<dbReference type="OrthoDB" id="9807558at2"/>
<dbReference type="PROSITE" id="PS51077">
    <property type="entry name" value="HTH_ICLR"/>
    <property type="match status" value="1"/>
</dbReference>